<gene>
    <name evidence="2" type="ORF">Bun01g_18580</name>
</gene>
<dbReference type="Gene3D" id="1.10.150.130">
    <property type="match status" value="1"/>
</dbReference>
<evidence type="ECO:0000256" key="1">
    <source>
        <dbReference type="ARBA" id="ARBA00023125"/>
    </source>
</evidence>
<evidence type="ECO:0000313" key="2">
    <source>
        <dbReference type="EMBL" id="BBK87488.1"/>
    </source>
</evidence>
<dbReference type="InterPro" id="IPR010998">
    <property type="entry name" value="Integrase_recombinase_N"/>
</dbReference>
<reference evidence="2 3" key="1">
    <citation type="submission" date="2019-06" db="EMBL/GenBank/DDBJ databases">
        <title>Complete genome sequence of Bacteroides uniformis NBRC 113350.</title>
        <authorList>
            <person name="Miura T."/>
            <person name="Furukawa M."/>
            <person name="Shimamura M."/>
            <person name="Ohyama Y."/>
            <person name="Yamazoe A."/>
            <person name="Kawasaki H."/>
        </authorList>
    </citation>
    <scope>NUCLEOTIDE SEQUENCE [LARGE SCALE GENOMIC DNA]</scope>
    <source>
        <strain evidence="2 3">NBRC 113350</strain>
    </source>
</reference>
<protein>
    <submittedName>
        <fullName evidence="2">Uncharacterized protein</fullName>
    </submittedName>
</protein>
<dbReference type="AlphaFoldDB" id="A0A4Y1VG37"/>
<organism evidence="2 3">
    <name type="scientific">Bacteroides uniformis</name>
    <dbReference type="NCBI Taxonomy" id="820"/>
    <lineage>
        <taxon>Bacteria</taxon>
        <taxon>Pseudomonadati</taxon>
        <taxon>Bacteroidota</taxon>
        <taxon>Bacteroidia</taxon>
        <taxon>Bacteroidales</taxon>
        <taxon>Bacteroidaceae</taxon>
        <taxon>Bacteroides</taxon>
    </lineage>
</organism>
<accession>A0A4Y1VG37</accession>
<dbReference type="Proteomes" id="UP000320533">
    <property type="component" value="Chromosome"/>
</dbReference>
<dbReference type="KEGG" id="bun:Bun01g_18580"/>
<sequence>MFMLEIKPDFIKGFAAYLSTKAGLHNGTIWEKCMWLKGVVMCVHFNGLIPKKTFAQFHISPNVTEREFLTEDELKTLMTHELGMSNCSIFVTFLFSPASLPSLSWTSRN</sequence>
<evidence type="ECO:0000313" key="3">
    <source>
        <dbReference type="Proteomes" id="UP000320533"/>
    </source>
</evidence>
<name>A0A4Y1VG37_BACUN</name>
<dbReference type="EMBL" id="AP019724">
    <property type="protein sequence ID" value="BBK87488.1"/>
    <property type="molecule type" value="Genomic_DNA"/>
</dbReference>
<dbReference type="GO" id="GO:0003677">
    <property type="term" value="F:DNA binding"/>
    <property type="evidence" value="ECO:0007669"/>
    <property type="project" value="UniProtKB-KW"/>
</dbReference>
<keyword evidence="1" id="KW-0238">DNA-binding</keyword>
<proteinExistence type="predicted"/>